<feature type="compositionally biased region" description="Polar residues" evidence="4">
    <location>
        <begin position="712"/>
        <end position="722"/>
    </location>
</feature>
<dbReference type="Proteomes" id="UP000775872">
    <property type="component" value="Unassembled WGS sequence"/>
</dbReference>
<feature type="compositionally biased region" description="Polar residues" evidence="4">
    <location>
        <begin position="842"/>
        <end position="858"/>
    </location>
</feature>
<feature type="region of interest" description="Disordered" evidence="4">
    <location>
        <begin position="341"/>
        <end position="369"/>
    </location>
</feature>
<feature type="region of interest" description="Disordered" evidence="4">
    <location>
        <begin position="635"/>
        <end position="693"/>
    </location>
</feature>
<feature type="region of interest" description="Disordered" evidence="4">
    <location>
        <begin position="705"/>
        <end position="733"/>
    </location>
</feature>
<comment type="subcellular location">
    <subcellularLocation>
        <location evidence="1">Cytoplasm</location>
    </subcellularLocation>
</comment>
<dbReference type="InterPro" id="IPR012943">
    <property type="entry name" value="Cnn_1N"/>
</dbReference>
<keyword evidence="3" id="KW-0175">Coiled coil</keyword>
<feature type="compositionally biased region" description="Polar residues" evidence="4">
    <location>
        <begin position="818"/>
        <end position="829"/>
    </location>
</feature>
<feature type="compositionally biased region" description="Low complexity" evidence="4">
    <location>
        <begin position="15"/>
        <end position="29"/>
    </location>
</feature>
<evidence type="ECO:0000313" key="7">
    <source>
        <dbReference type="Proteomes" id="UP000775872"/>
    </source>
</evidence>
<feature type="region of interest" description="Disordered" evidence="4">
    <location>
        <begin position="512"/>
        <end position="561"/>
    </location>
</feature>
<feature type="domain" description="Centrosomin N-terminal motif 1" evidence="5">
    <location>
        <begin position="113"/>
        <end position="180"/>
    </location>
</feature>
<comment type="caution">
    <text evidence="6">The sequence shown here is derived from an EMBL/GenBank/DDBJ whole genome shotgun (WGS) entry which is preliminary data.</text>
</comment>
<feature type="compositionally biased region" description="Basic and acidic residues" evidence="4">
    <location>
        <begin position="527"/>
        <end position="553"/>
    </location>
</feature>
<name>A0A9N9Z3V7_9HYPO</name>
<evidence type="ECO:0000256" key="2">
    <source>
        <dbReference type="ARBA" id="ARBA00022490"/>
    </source>
</evidence>
<evidence type="ECO:0000259" key="5">
    <source>
        <dbReference type="Pfam" id="PF07989"/>
    </source>
</evidence>
<feature type="compositionally biased region" description="Basic and acidic residues" evidence="4">
    <location>
        <begin position="48"/>
        <end position="59"/>
    </location>
</feature>
<feature type="region of interest" description="Disordered" evidence="4">
    <location>
        <begin position="841"/>
        <end position="880"/>
    </location>
</feature>
<reference evidence="6" key="1">
    <citation type="submission" date="2021-10" db="EMBL/GenBank/DDBJ databases">
        <authorList>
            <person name="Piombo E."/>
        </authorList>
    </citation>
    <scope>NUCLEOTIDE SEQUENCE</scope>
</reference>
<dbReference type="AlphaFoldDB" id="A0A9N9Z3V7"/>
<feature type="region of interest" description="Disordered" evidence="4">
    <location>
        <begin position="1"/>
        <end position="107"/>
    </location>
</feature>
<protein>
    <recommendedName>
        <fullName evidence="5">Centrosomin N-terminal motif 1 domain-containing protein</fullName>
    </recommendedName>
</protein>
<accession>A0A9N9Z3V7</accession>
<feature type="compositionally biased region" description="Basic and acidic residues" evidence="4">
    <location>
        <begin position="423"/>
        <end position="436"/>
    </location>
</feature>
<evidence type="ECO:0000313" key="6">
    <source>
        <dbReference type="EMBL" id="CAH0048511.1"/>
    </source>
</evidence>
<feature type="region of interest" description="Disordered" evidence="4">
    <location>
        <begin position="745"/>
        <end position="829"/>
    </location>
</feature>
<evidence type="ECO:0000256" key="4">
    <source>
        <dbReference type="SAM" id="MobiDB-lite"/>
    </source>
</evidence>
<keyword evidence="7" id="KW-1185">Reference proteome</keyword>
<dbReference type="EMBL" id="CABFOC020000035">
    <property type="protein sequence ID" value="CAH0048511.1"/>
    <property type="molecule type" value="Genomic_DNA"/>
</dbReference>
<feature type="compositionally biased region" description="Polar residues" evidence="4">
    <location>
        <begin position="60"/>
        <end position="88"/>
    </location>
</feature>
<sequence>MSNSAHPQHLYYHASCSRSPNSPRPSSRQLSRDSPKEPARQTPVSSLLHERLQKERQSESQKLASSRMNNESNNSLDKMSGVQKSPTRSVGLDISRPNSGAGGEPAARKGLGIKEMEHVVSSLHKQNFDLKLELYHRRERQTMLEENMETLRSEKCAAEELNSKLAEEVEKRDKAVEEAVAMIVTLEARIEELTQGNSHLGRRAEPQGLFSPPDVDYHSEGLAPAPEIIDPRWMDFDGRSVNRMPSFLSDQSENTENLRNVYIGARGSLISLPRVSEGALDMPIDPINGLSSPTLSVLSESSFVSVYGQKGQDLTLPSTVDEPLSLDGMSHDMGKLDSLGRLRVTNEARPVDSRTENPASRMHGASQFQPIASIMGGSPLQKIEKMDPAYSPRRQTPQPTNRAMKPPPPSDGMQGAPSLGRRAAQETKREALRRVITDTPGGVSLHESGMPPTPDTISSATLNRMKHSNDTLGNRSFSGGSERNGYPVEAAGNKGVTPMNGSPVVVKPAYGHNQSHKSPVVHTNDPWSHHAREIQRPRSADESTVSHRREQRWSMDSADTENTFESSLDIWLRAGGGKTQPDDRGSPDMFGFPGGPSMGSWGMNAIMGHGNDPMPEGHPINGTQLQELFSVQQALFGTGPPSPPNRRSSLQARAGQSNNKAEQEQKPSQHEGVQKFFGRRPRHARRNSDDAQMRAGMKTPVQAQFFQPPKQSPNCSQKRQQPQYPPITGQHGARNGLTRLWRRSFGTGASLPPADGPIPDNSEMPARDVPNAPQMQTSVSRNVALLDDDRSGATPPPIAREDRHGQGLGLDGDGYRCVNQNGKGEIQSPTVTEMQPIAQGAFDSSQQPETGNLPSASATGARRKWLPGFGRAGNLKVRTS</sequence>
<dbReference type="Pfam" id="PF07989">
    <property type="entry name" value="Cnn_1N"/>
    <property type="match status" value="1"/>
</dbReference>
<gene>
    <name evidence="6" type="ORF">CSOL1703_00000457</name>
</gene>
<evidence type="ECO:0000256" key="3">
    <source>
        <dbReference type="SAM" id="Coils"/>
    </source>
</evidence>
<organism evidence="6 7">
    <name type="scientific">Clonostachys solani</name>
    <dbReference type="NCBI Taxonomy" id="160281"/>
    <lineage>
        <taxon>Eukaryota</taxon>
        <taxon>Fungi</taxon>
        <taxon>Dikarya</taxon>
        <taxon>Ascomycota</taxon>
        <taxon>Pezizomycotina</taxon>
        <taxon>Sordariomycetes</taxon>
        <taxon>Hypocreomycetidae</taxon>
        <taxon>Hypocreales</taxon>
        <taxon>Bionectriaceae</taxon>
        <taxon>Clonostachys</taxon>
    </lineage>
</organism>
<keyword evidence="2" id="KW-0963">Cytoplasm</keyword>
<dbReference type="GO" id="GO:0005737">
    <property type="term" value="C:cytoplasm"/>
    <property type="evidence" value="ECO:0007669"/>
    <property type="project" value="UniProtKB-SubCell"/>
</dbReference>
<dbReference type="GO" id="GO:0005815">
    <property type="term" value="C:microtubule organizing center"/>
    <property type="evidence" value="ECO:0007669"/>
    <property type="project" value="InterPro"/>
</dbReference>
<proteinExistence type="predicted"/>
<dbReference type="OrthoDB" id="10251744at2759"/>
<feature type="compositionally biased region" description="Basic and acidic residues" evidence="4">
    <location>
        <begin position="30"/>
        <end position="39"/>
    </location>
</feature>
<feature type="coiled-coil region" evidence="3">
    <location>
        <begin position="144"/>
        <end position="196"/>
    </location>
</feature>
<feature type="compositionally biased region" description="Polar residues" evidence="4">
    <location>
        <begin position="645"/>
        <end position="660"/>
    </location>
</feature>
<evidence type="ECO:0000256" key="1">
    <source>
        <dbReference type="ARBA" id="ARBA00004496"/>
    </source>
</evidence>
<feature type="region of interest" description="Disordered" evidence="4">
    <location>
        <begin position="388"/>
        <end position="460"/>
    </location>
</feature>
<feature type="compositionally biased region" description="Basic and acidic residues" evidence="4">
    <location>
        <begin position="661"/>
        <end position="673"/>
    </location>
</feature>
<feature type="compositionally biased region" description="Basic and acidic residues" evidence="4">
    <location>
        <begin position="341"/>
        <end position="355"/>
    </location>
</feature>